<dbReference type="PANTHER" id="PTHR11680:SF59">
    <property type="entry name" value="SERINE HYDROXYMETHYLTRANSFERASE, CYTOSOLIC"/>
    <property type="match status" value="1"/>
</dbReference>
<evidence type="ECO:0000256" key="9">
    <source>
        <dbReference type="RuleBase" id="RU000585"/>
    </source>
</evidence>
<dbReference type="SUPFAM" id="SSF53383">
    <property type="entry name" value="PLP-dependent transferases"/>
    <property type="match status" value="1"/>
</dbReference>
<comment type="caution">
    <text evidence="11">The sequence shown here is derived from an EMBL/GenBank/DDBJ whole genome shotgun (WGS) entry which is preliminary data.</text>
</comment>
<name>A0A433U7A5_ELYCH</name>
<dbReference type="InterPro" id="IPR001085">
    <property type="entry name" value="Ser_HO-MeTrfase"/>
</dbReference>
<dbReference type="Gene3D" id="3.40.640.10">
    <property type="entry name" value="Type I PLP-dependent aspartate aminotransferase-like (Major domain)"/>
    <property type="match status" value="1"/>
</dbReference>
<evidence type="ECO:0000256" key="5">
    <source>
        <dbReference type="ARBA" id="ARBA00022563"/>
    </source>
</evidence>
<dbReference type="InterPro" id="IPR039429">
    <property type="entry name" value="SHMT-like_dom"/>
</dbReference>
<accession>A0A433U7A5</accession>
<dbReference type="AlphaFoldDB" id="A0A433U7A5"/>
<dbReference type="GO" id="GO:0035999">
    <property type="term" value="P:tetrahydrofolate interconversion"/>
    <property type="evidence" value="ECO:0007669"/>
    <property type="project" value="UniProtKB-UniPathway"/>
</dbReference>
<keyword evidence="7 8" id="KW-0663">Pyridoxal phosphate</keyword>
<evidence type="ECO:0000256" key="3">
    <source>
        <dbReference type="ARBA" id="ARBA00004777"/>
    </source>
</evidence>
<dbReference type="PIRSF" id="PIRSF000412">
    <property type="entry name" value="SHMT"/>
    <property type="match status" value="1"/>
</dbReference>
<dbReference type="PANTHER" id="PTHR11680">
    <property type="entry name" value="SERINE HYDROXYMETHYLTRANSFERASE"/>
    <property type="match status" value="1"/>
</dbReference>
<dbReference type="GO" id="GO:0019264">
    <property type="term" value="P:glycine biosynthetic process from serine"/>
    <property type="evidence" value="ECO:0007669"/>
    <property type="project" value="InterPro"/>
</dbReference>
<gene>
    <name evidence="11" type="ORF">EGW08_002537</name>
</gene>
<evidence type="ECO:0000256" key="4">
    <source>
        <dbReference type="ARBA" id="ARBA00006376"/>
    </source>
</evidence>
<dbReference type="Pfam" id="PF00464">
    <property type="entry name" value="SHMT"/>
    <property type="match status" value="1"/>
</dbReference>
<feature type="modified residue" description="N6-(pyridoxal phosphate)lysine" evidence="8">
    <location>
        <position position="242"/>
    </location>
</feature>
<dbReference type="HAMAP" id="MF_00051">
    <property type="entry name" value="SHMT"/>
    <property type="match status" value="1"/>
</dbReference>
<evidence type="ECO:0000256" key="2">
    <source>
        <dbReference type="ARBA" id="ARBA00002224"/>
    </source>
</evidence>
<dbReference type="GO" id="GO:0030170">
    <property type="term" value="F:pyridoxal phosphate binding"/>
    <property type="evidence" value="ECO:0007669"/>
    <property type="project" value="InterPro"/>
</dbReference>
<evidence type="ECO:0000313" key="11">
    <source>
        <dbReference type="EMBL" id="RUS89719.1"/>
    </source>
</evidence>
<evidence type="ECO:0000256" key="8">
    <source>
        <dbReference type="PIRSR" id="PIRSR000412-50"/>
    </source>
</evidence>
<keyword evidence="6 9" id="KW-0808">Transferase</keyword>
<dbReference type="FunFam" id="3.40.640.10:FF:000050">
    <property type="entry name" value="Serine hydroxymethyltransferase"/>
    <property type="match status" value="1"/>
</dbReference>
<protein>
    <recommendedName>
        <fullName evidence="9">Serine hydroxymethyltransferase</fullName>
        <ecNumber evidence="9">2.1.2.1</ecNumber>
    </recommendedName>
</protein>
<dbReference type="InterPro" id="IPR019798">
    <property type="entry name" value="Ser_HO-MeTrfase_PLP_BS"/>
</dbReference>
<comment type="function">
    <text evidence="2 9">Interconversion of serine and glycine.</text>
</comment>
<organism evidence="11 12">
    <name type="scientific">Elysia chlorotica</name>
    <name type="common">Eastern emerald elysia</name>
    <name type="synonym">Sea slug</name>
    <dbReference type="NCBI Taxonomy" id="188477"/>
    <lineage>
        <taxon>Eukaryota</taxon>
        <taxon>Metazoa</taxon>
        <taxon>Spiralia</taxon>
        <taxon>Lophotrochozoa</taxon>
        <taxon>Mollusca</taxon>
        <taxon>Gastropoda</taxon>
        <taxon>Heterobranchia</taxon>
        <taxon>Euthyneura</taxon>
        <taxon>Panpulmonata</taxon>
        <taxon>Sacoglossa</taxon>
        <taxon>Placobranchoidea</taxon>
        <taxon>Plakobranchidae</taxon>
        <taxon>Elysia</taxon>
    </lineage>
</organism>
<dbReference type="EC" id="2.1.2.1" evidence="9"/>
<sequence>MADSWNLQDDISVDDPEIHDLIKKEKDRQRKGLEMIASENFTSKAVLQALGSCLTNKYSEGLPGARYYGGNEIIDQVEIICQKRALAAFNLSPDEWGVNVQALSGSPANFAVYTALVEPHGRIMGLHLPDGGHLSHGFMTNTKKVSATSVYFESFPYKLDPATGLINYDELEANSKMFLPKMIIAGISCYSRDLDYKRFRQIADGCGAYLLADMAHVSGLVAAGVAPNPFEYCDVVTTTTHKTLRGPRSGLIFFRKGVRKVLKNGNKEMYDLEKKINEAVFPGLQGGPHNHQIGAVAVALKQAATPEFKVYQQQVVSNAKTMCKCLLEKGFHIVSGGTDNHLVLVDLRNKGLDGARGEYVLEHIGVAVNKNTCPGDKSALKPSGLRLGAPPLTSRNLKESDFVKVVDFIDEAINIAQQANKAAGSLLKDFKAQLDSAEFKPKVEGLKQRVEEFAVGFPLPGYDDW</sequence>
<dbReference type="GO" id="GO:0005739">
    <property type="term" value="C:mitochondrion"/>
    <property type="evidence" value="ECO:0007669"/>
    <property type="project" value="TreeGrafter"/>
</dbReference>
<dbReference type="GO" id="GO:0005634">
    <property type="term" value="C:nucleus"/>
    <property type="evidence" value="ECO:0007669"/>
    <property type="project" value="TreeGrafter"/>
</dbReference>
<keyword evidence="5 9" id="KW-0554">One-carbon metabolism</keyword>
<dbReference type="Proteomes" id="UP000271974">
    <property type="component" value="Unassembled WGS sequence"/>
</dbReference>
<dbReference type="GO" id="GO:0004372">
    <property type="term" value="F:glycine hydroxymethyltransferase activity"/>
    <property type="evidence" value="ECO:0007669"/>
    <property type="project" value="UniProtKB-EC"/>
</dbReference>
<dbReference type="STRING" id="188477.A0A433U7A5"/>
<comment type="similarity">
    <text evidence="4 9">Belongs to the SHMT family.</text>
</comment>
<dbReference type="Gene3D" id="3.90.1150.10">
    <property type="entry name" value="Aspartate Aminotransferase, domain 1"/>
    <property type="match status" value="1"/>
</dbReference>
<dbReference type="InterPro" id="IPR015421">
    <property type="entry name" value="PyrdxlP-dep_Trfase_major"/>
</dbReference>
<proteinExistence type="inferred from homology"/>
<dbReference type="UniPathway" id="UPA00193"/>
<comment type="pathway">
    <text evidence="3 9">One-carbon metabolism; tetrahydrofolate interconversion.</text>
</comment>
<keyword evidence="12" id="KW-1185">Reference proteome</keyword>
<dbReference type="PROSITE" id="PS00096">
    <property type="entry name" value="SHMT"/>
    <property type="match status" value="1"/>
</dbReference>
<dbReference type="InterPro" id="IPR049943">
    <property type="entry name" value="Ser_HO-MeTrfase-like"/>
</dbReference>
<evidence type="ECO:0000256" key="7">
    <source>
        <dbReference type="ARBA" id="ARBA00022898"/>
    </source>
</evidence>
<comment type="catalytic activity">
    <reaction evidence="9">
        <text>(6R)-5,10-methylene-5,6,7,8-tetrahydrofolate + glycine + H2O = (6S)-5,6,7,8-tetrahydrofolate + L-serine</text>
        <dbReference type="Rhea" id="RHEA:15481"/>
        <dbReference type="ChEBI" id="CHEBI:15377"/>
        <dbReference type="ChEBI" id="CHEBI:15636"/>
        <dbReference type="ChEBI" id="CHEBI:33384"/>
        <dbReference type="ChEBI" id="CHEBI:57305"/>
        <dbReference type="ChEBI" id="CHEBI:57453"/>
        <dbReference type="EC" id="2.1.2.1"/>
    </reaction>
</comment>
<dbReference type="InterPro" id="IPR015422">
    <property type="entry name" value="PyrdxlP-dep_Trfase_small"/>
</dbReference>
<dbReference type="CDD" id="cd00378">
    <property type="entry name" value="SHMT"/>
    <property type="match status" value="1"/>
</dbReference>
<dbReference type="EMBL" id="RQTK01000049">
    <property type="protein sequence ID" value="RUS89719.1"/>
    <property type="molecule type" value="Genomic_DNA"/>
</dbReference>
<dbReference type="OrthoDB" id="10265628at2759"/>
<feature type="domain" description="Serine hydroxymethyltransferase-like" evidence="10">
    <location>
        <begin position="13"/>
        <end position="409"/>
    </location>
</feature>
<dbReference type="InterPro" id="IPR015424">
    <property type="entry name" value="PyrdxlP-dep_Trfase"/>
</dbReference>
<evidence type="ECO:0000259" key="10">
    <source>
        <dbReference type="Pfam" id="PF00464"/>
    </source>
</evidence>
<reference evidence="11 12" key="1">
    <citation type="submission" date="2019-01" db="EMBL/GenBank/DDBJ databases">
        <title>A draft genome assembly of the solar-powered sea slug Elysia chlorotica.</title>
        <authorList>
            <person name="Cai H."/>
            <person name="Li Q."/>
            <person name="Fang X."/>
            <person name="Li J."/>
            <person name="Curtis N.E."/>
            <person name="Altenburger A."/>
            <person name="Shibata T."/>
            <person name="Feng M."/>
            <person name="Maeda T."/>
            <person name="Schwartz J.A."/>
            <person name="Shigenobu S."/>
            <person name="Lundholm N."/>
            <person name="Nishiyama T."/>
            <person name="Yang H."/>
            <person name="Hasebe M."/>
            <person name="Li S."/>
            <person name="Pierce S.K."/>
            <person name="Wang J."/>
        </authorList>
    </citation>
    <scope>NUCLEOTIDE SEQUENCE [LARGE SCALE GENOMIC DNA]</scope>
    <source>
        <strain evidence="11">EC2010</strain>
        <tissue evidence="11">Whole organism of an adult</tissue>
    </source>
</reference>
<evidence type="ECO:0000313" key="12">
    <source>
        <dbReference type="Proteomes" id="UP000271974"/>
    </source>
</evidence>
<evidence type="ECO:0000256" key="6">
    <source>
        <dbReference type="ARBA" id="ARBA00022679"/>
    </source>
</evidence>
<comment type="cofactor">
    <cofactor evidence="1 8 9">
        <name>pyridoxal 5'-phosphate</name>
        <dbReference type="ChEBI" id="CHEBI:597326"/>
    </cofactor>
</comment>
<dbReference type="NCBIfam" id="NF000586">
    <property type="entry name" value="PRK00011.1"/>
    <property type="match status" value="1"/>
</dbReference>
<evidence type="ECO:0000256" key="1">
    <source>
        <dbReference type="ARBA" id="ARBA00001933"/>
    </source>
</evidence>